<organism evidence="1 2">
    <name type="scientific">Leeuwenhoekiella nanhaiensis</name>
    <dbReference type="NCBI Taxonomy" id="1655491"/>
    <lineage>
        <taxon>Bacteria</taxon>
        <taxon>Pseudomonadati</taxon>
        <taxon>Bacteroidota</taxon>
        <taxon>Flavobacteriia</taxon>
        <taxon>Flavobacteriales</taxon>
        <taxon>Flavobacteriaceae</taxon>
        <taxon>Leeuwenhoekiella</taxon>
    </lineage>
</organism>
<sequence length="90" mass="10249">MRAQLQLTEAKNSFQQEALVRCLNRIMEVRILDCNLKKRILFVEFTGPKVFQKIQKEIERLGLAIGEKKILPDPFALTTSSADSLKTSQA</sequence>
<dbReference type="EMBL" id="NQXA01000008">
    <property type="protein sequence ID" value="PHQ29185.1"/>
    <property type="molecule type" value="Genomic_DNA"/>
</dbReference>
<keyword evidence="2" id="KW-1185">Reference proteome</keyword>
<dbReference type="Proteomes" id="UP000229433">
    <property type="component" value="Unassembled WGS sequence"/>
</dbReference>
<proteinExistence type="predicted"/>
<comment type="caution">
    <text evidence="1">The sequence shown here is derived from an EMBL/GenBank/DDBJ whole genome shotgun (WGS) entry which is preliminary data.</text>
</comment>
<reference evidence="1 2" key="1">
    <citation type="submission" date="2017-08" db="EMBL/GenBank/DDBJ databases">
        <title>The whole genome shortgun sequences of strain Leeuwenhoekiella nanhaiensis G18 from the South China Sea.</title>
        <authorList>
            <person name="Liu Q."/>
        </authorList>
    </citation>
    <scope>NUCLEOTIDE SEQUENCE [LARGE SCALE GENOMIC DNA]</scope>
    <source>
        <strain evidence="1 2">G18</strain>
    </source>
</reference>
<dbReference type="OrthoDB" id="1447964at2"/>
<evidence type="ECO:0008006" key="3">
    <source>
        <dbReference type="Google" id="ProtNLM"/>
    </source>
</evidence>
<evidence type="ECO:0000313" key="2">
    <source>
        <dbReference type="Proteomes" id="UP000229433"/>
    </source>
</evidence>
<evidence type="ECO:0000313" key="1">
    <source>
        <dbReference type="EMBL" id="PHQ29185.1"/>
    </source>
</evidence>
<gene>
    <name evidence="1" type="ORF">CJ305_11300</name>
</gene>
<dbReference type="AlphaFoldDB" id="A0A2G1VR00"/>
<name>A0A2G1VR00_9FLAO</name>
<accession>A0A2G1VR00</accession>
<dbReference type="RefSeq" id="WP_099646386.1">
    <property type="nucleotide sequence ID" value="NZ_KZ319291.1"/>
</dbReference>
<protein>
    <recommendedName>
        <fullName evidence="3">Acetolactate synthase small subunit C-terminal domain-containing protein</fullName>
    </recommendedName>
</protein>